<dbReference type="AlphaFoldDB" id="A0A0R0ERD0"/>
<sequence length="284" mass="32534">MVRIDQACTKTLKNRNTYIAMDNNTCASSQLESEEASFEHKSETQTSKKRKMVEKTVVAVRTGENVGKLKNEGLPSDFWSWRKYGQKPIKGSPYPRGYYKCSTSKGCSAKKQVERCRTDASMLIITYTSTHNHPCPTAITTNSPQQPKELSESETTQDLSATTKEEDQEHIELEEEQRDNNKPSDEVTNEENFHYLQSPIRCSGQDIIIEQEDPFKLNTEKSHDRMDLLLEEEPLCFAQLKNLSASKNEELDFFDELEELPMSSSFLHFTRNIFSDERIPVAPS</sequence>
<dbReference type="STRING" id="3847.A0A0R0ERD0"/>
<dbReference type="PANTHER" id="PTHR32096:SF18">
    <property type="entry name" value="DISEASE RESISTANCE PROTEIN RRS1B-RELATED"/>
    <property type="match status" value="1"/>
</dbReference>
<reference evidence="9" key="2">
    <citation type="submission" date="2018-02" db="UniProtKB">
        <authorList>
            <consortium name="EnsemblPlants"/>
        </authorList>
    </citation>
    <scope>IDENTIFICATION</scope>
    <source>
        <strain evidence="9">Williams 82</strain>
    </source>
</reference>
<evidence type="ECO:0000256" key="6">
    <source>
        <dbReference type="SAM" id="MobiDB-lite"/>
    </source>
</evidence>
<evidence type="ECO:0000313" key="8">
    <source>
        <dbReference type="EMBL" id="KRG96534.1"/>
    </source>
</evidence>
<dbReference type="PANTHER" id="PTHR32096">
    <property type="entry name" value="WRKY TRANSCRIPTION FACTOR 30-RELATED-RELATED"/>
    <property type="match status" value="1"/>
</dbReference>
<dbReference type="Pfam" id="PF03106">
    <property type="entry name" value="WRKY"/>
    <property type="match status" value="1"/>
</dbReference>
<comment type="subcellular location">
    <subcellularLocation>
        <location evidence="1">Nucleus</location>
    </subcellularLocation>
</comment>
<accession>A0A0R0ERD0</accession>
<keyword evidence="10" id="KW-1185">Reference proteome</keyword>
<feature type="compositionally biased region" description="Polar residues" evidence="6">
    <location>
        <begin position="131"/>
        <end position="162"/>
    </location>
</feature>
<proteinExistence type="predicted"/>
<evidence type="ECO:0000256" key="5">
    <source>
        <dbReference type="ARBA" id="ARBA00023242"/>
    </source>
</evidence>
<keyword evidence="5" id="KW-0539">Nucleus</keyword>
<evidence type="ECO:0000256" key="2">
    <source>
        <dbReference type="ARBA" id="ARBA00023015"/>
    </source>
</evidence>
<dbReference type="GO" id="GO:0005634">
    <property type="term" value="C:nucleus"/>
    <property type="evidence" value="ECO:0000318"/>
    <property type="project" value="GO_Central"/>
</dbReference>
<evidence type="ECO:0000256" key="4">
    <source>
        <dbReference type="ARBA" id="ARBA00023163"/>
    </source>
</evidence>
<name>A0A0R0ERD0_SOYBN</name>
<dbReference type="Gramene" id="KRG96534">
    <property type="protein sequence ID" value="KRG96534"/>
    <property type="gene ID" value="GLYMA_19G217000"/>
</dbReference>
<evidence type="ECO:0000313" key="9">
    <source>
        <dbReference type="EnsemblPlants" id="KRG96534"/>
    </source>
</evidence>
<dbReference type="GO" id="GO:0003700">
    <property type="term" value="F:DNA-binding transcription factor activity"/>
    <property type="evidence" value="ECO:0000318"/>
    <property type="project" value="GO_Central"/>
</dbReference>
<dbReference type="FunFam" id="2.20.25.80:FF:000004">
    <property type="entry name" value="WRKY transcription factor 65"/>
    <property type="match status" value="1"/>
</dbReference>
<reference evidence="8" key="3">
    <citation type="submission" date="2018-07" db="EMBL/GenBank/DDBJ databases">
        <title>WGS assembly of Glycine max.</title>
        <authorList>
            <person name="Schmutz J."/>
            <person name="Cannon S."/>
            <person name="Schlueter J."/>
            <person name="Ma J."/>
            <person name="Mitros T."/>
            <person name="Nelson W."/>
            <person name="Hyten D."/>
            <person name="Song Q."/>
            <person name="Thelen J."/>
            <person name="Cheng J."/>
            <person name="Xu D."/>
            <person name="Hellsten U."/>
            <person name="May G."/>
            <person name="Yu Y."/>
            <person name="Sakurai T."/>
            <person name="Umezawa T."/>
            <person name="Bhattacharyya M."/>
            <person name="Sandhu D."/>
            <person name="Valliyodan B."/>
            <person name="Lindquist E."/>
            <person name="Peto M."/>
            <person name="Grant D."/>
            <person name="Shu S."/>
            <person name="Goodstein D."/>
            <person name="Barry K."/>
            <person name="Futrell-Griggs M."/>
            <person name="Abernathy B."/>
            <person name="Du J."/>
            <person name="Tian Z."/>
            <person name="Zhu L."/>
            <person name="Gill N."/>
            <person name="Joshi T."/>
            <person name="Libault M."/>
            <person name="Sethuraman A."/>
            <person name="Zhang X."/>
            <person name="Shinozaki K."/>
            <person name="Nguyen H."/>
            <person name="Wing R."/>
            <person name="Cregan P."/>
            <person name="Specht J."/>
            <person name="Grimwood J."/>
            <person name="Rokhsar D."/>
            <person name="Stacey G."/>
            <person name="Shoemaker R."/>
            <person name="Jackson S."/>
        </authorList>
    </citation>
    <scope>NUCLEOTIDE SEQUENCE</scope>
    <source>
        <tissue evidence="8">Callus</tissue>
    </source>
</reference>
<dbReference type="EMBL" id="CM000852">
    <property type="protein sequence ID" value="KRG96534.1"/>
    <property type="molecule type" value="Genomic_DNA"/>
</dbReference>
<dbReference type="EnsemblPlants" id="KRG96534">
    <property type="protein sequence ID" value="KRG96534"/>
    <property type="gene ID" value="GLYMA_19G217000"/>
</dbReference>
<gene>
    <name evidence="9" type="primary">WRKY8</name>
    <name evidence="8" type="ORF">GLYMA_19G217000</name>
</gene>
<dbReference type="InterPro" id="IPR003657">
    <property type="entry name" value="WRKY_dom"/>
</dbReference>
<organism evidence="8">
    <name type="scientific">Glycine max</name>
    <name type="common">Soybean</name>
    <name type="synonym">Glycine hispida</name>
    <dbReference type="NCBI Taxonomy" id="3847"/>
    <lineage>
        <taxon>Eukaryota</taxon>
        <taxon>Viridiplantae</taxon>
        <taxon>Streptophyta</taxon>
        <taxon>Embryophyta</taxon>
        <taxon>Tracheophyta</taxon>
        <taxon>Spermatophyta</taxon>
        <taxon>Magnoliopsida</taxon>
        <taxon>eudicotyledons</taxon>
        <taxon>Gunneridae</taxon>
        <taxon>Pentapetalae</taxon>
        <taxon>rosids</taxon>
        <taxon>fabids</taxon>
        <taxon>Fabales</taxon>
        <taxon>Fabaceae</taxon>
        <taxon>Papilionoideae</taxon>
        <taxon>50 kb inversion clade</taxon>
        <taxon>NPAAA clade</taxon>
        <taxon>indigoferoid/millettioid clade</taxon>
        <taxon>Phaseoleae</taxon>
        <taxon>Glycine</taxon>
        <taxon>Glycine subgen. Soja</taxon>
    </lineage>
</organism>
<dbReference type="InterPro" id="IPR044810">
    <property type="entry name" value="WRKY_plant"/>
</dbReference>
<dbReference type="InterPro" id="IPR036576">
    <property type="entry name" value="WRKY_dom_sf"/>
</dbReference>
<feature type="region of interest" description="Disordered" evidence="6">
    <location>
        <begin position="31"/>
        <end position="50"/>
    </location>
</feature>
<evidence type="ECO:0000256" key="3">
    <source>
        <dbReference type="ARBA" id="ARBA00023125"/>
    </source>
</evidence>
<feature type="domain" description="WRKY" evidence="7">
    <location>
        <begin position="70"/>
        <end position="136"/>
    </location>
</feature>
<dbReference type="GO" id="GO:0000976">
    <property type="term" value="F:transcription cis-regulatory region binding"/>
    <property type="evidence" value="ECO:0000318"/>
    <property type="project" value="GO_Central"/>
</dbReference>
<dbReference type="PROSITE" id="PS50811">
    <property type="entry name" value="WRKY"/>
    <property type="match status" value="1"/>
</dbReference>
<evidence type="ECO:0000259" key="7">
    <source>
        <dbReference type="PROSITE" id="PS50811"/>
    </source>
</evidence>
<dbReference type="OrthoDB" id="726408at2759"/>
<evidence type="ECO:0000313" key="10">
    <source>
        <dbReference type="Proteomes" id="UP000008827"/>
    </source>
</evidence>
<keyword evidence="3" id="KW-0238">DNA-binding</keyword>
<protein>
    <submittedName>
        <fullName evidence="9">WRKY transcription factor 8</fullName>
    </submittedName>
</protein>
<dbReference type="Gene3D" id="2.20.25.80">
    <property type="entry name" value="WRKY domain"/>
    <property type="match status" value="1"/>
</dbReference>
<dbReference type="SMART" id="SM00774">
    <property type="entry name" value="WRKY"/>
    <property type="match status" value="1"/>
</dbReference>
<keyword evidence="4" id="KW-0804">Transcription</keyword>
<dbReference type="SUPFAM" id="SSF118290">
    <property type="entry name" value="WRKY DNA-binding domain"/>
    <property type="match status" value="1"/>
</dbReference>
<dbReference type="GO" id="GO:0006355">
    <property type="term" value="P:regulation of DNA-templated transcription"/>
    <property type="evidence" value="ECO:0000318"/>
    <property type="project" value="GO_Central"/>
</dbReference>
<keyword evidence="2" id="KW-0805">Transcription regulation</keyword>
<evidence type="ECO:0000256" key="1">
    <source>
        <dbReference type="ARBA" id="ARBA00004123"/>
    </source>
</evidence>
<reference evidence="8 9" key="1">
    <citation type="journal article" date="2010" name="Nature">
        <title>Genome sequence of the palaeopolyploid soybean.</title>
        <authorList>
            <person name="Schmutz J."/>
            <person name="Cannon S.B."/>
            <person name="Schlueter J."/>
            <person name="Ma J."/>
            <person name="Mitros T."/>
            <person name="Nelson W."/>
            <person name="Hyten D.L."/>
            <person name="Song Q."/>
            <person name="Thelen J.J."/>
            <person name="Cheng J."/>
            <person name="Xu D."/>
            <person name="Hellsten U."/>
            <person name="May G.D."/>
            <person name="Yu Y."/>
            <person name="Sakurai T."/>
            <person name="Umezawa T."/>
            <person name="Bhattacharyya M.K."/>
            <person name="Sandhu D."/>
            <person name="Valliyodan B."/>
            <person name="Lindquist E."/>
            <person name="Peto M."/>
            <person name="Grant D."/>
            <person name="Shu S."/>
            <person name="Goodstein D."/>
            <person name="Barry K."/>
            <person name="Futrell-Griggs M."/>
            <person name="Abernathy B."/>
            <person name="Du J."/>
            <person name="Tian Z."/>
            <person name="Zhu L."/>
            <person name="Gill N."/>
            <person name="Joshi T."/>
            <person name="Libault M."/>
            <person name="Sethuraman A."/>
            <person name="Zhang X.-C."/>
            <person name="Shinozaki K."/>
            <person name="Nguyen H.T."/>
            <person name="Wing R.A."/>
            <person name="Cregan P."/>
            <person name="Specht J."/>
            <person name="Grimwood J."/>
            <person name="Rokhsar D."/>
            <person name="Stacey G."/>
            <person name="Shoemaker R.C."/>
            <person name="Jackson S.A."/>
        </authorList>
    </citation>
    <scope>NUCLEOTIDE SEQUENCE [LARGE SCALE GENOMIC DNA]</scope>
    <source>
        <strain evidence="9">cv. Williams 82</strain>
        <tissue evidence="8">Callus</tissue>
    </source>
</reference>
<dbReference type="ExpressionAtlas" id="A0A0R0ERD0">
    <property type="expression patterns" value="baseline and differential"/>
</dbReference>
<dbReference type="SMR" id="A0A0R0ERD0"/>
<dbReference type="Proteomes" id="UP000008827">
    <property type="component" value="Chromosome 19"/>
</dbReference>
<feature type="region of interest" description="Disordered" evidence="6">
    <location>
        <begin position="131"/>
        <end position="187"/>
    </location>
</feature>